<accession>Q4AB30</accession>
<dbReference type="CTD" id="53563"/>
<feature type="compositionally biased region" description="Polar residues" evidence="1">
    <location>
        <begin position="93"/>
        <end position="113"/>
    </location>
</feature>
<reference evidence="2 4" key="9">
    <citation type="journal article" date="2015" name="G3 (Bethesda)">
        <title>Gene Model Annotations for Drosophila melanogaster: Impact of High-Throughput Data.</title>
        <authorList>
            <consortium name="FlyBase Consortium"/>
            <person name="Matthews B.B."/>
            <person name="Dos Santos G."/>
            <person name="Crosby M.A."/>
            <person name="Emmert D.B."/>
            <person name="St Pierre S.E."/>
            <person name="Gramates L.S."/>
            <person name="Zhou P."/>
            <person name="Schroeder A.J."/>
            <person name="Falls K."/>
            <person name="Strelets V."/>
            <person name="Russo S.M."/>
            <person name="Gelbart W.M."/>
            <person name="null"/>
        </authorList>
    </citation>
    <scope>NUCLEOTIDE SEQUENCE [LARGE SCALE GENOMIC DNA]</scope>
    <source>
        <strain evidence="4">Berkeley</strain>
    </source>
</reference>
<dbReference type="Bgee" id="FBgn0026239">
    <property type="expression patterns" value="Expressed in adult Malpighian tubule stellate cell of main segment in Malpighian tubule and 165 other cell types or tissues"/>
</dbReference>
<reference evidence="2 4" key="3">
    <citation type="journal article" date="2002" name="Genome Biol.">
        <title>Annotation of the Drosophila melanogaster euchromatic genome: a systematic review.</title>
        <authorList>
            <person name="Misra S."/>
            <person name="Crosby M.A."/>
            <person name="Mungall C.J."/>
            <person name="Matthews B.B."/>
            <person name="Campbell K.S."/>
            <person name="Hradecky P."/>
            <person name="Huang Y."/>
            <person name="Kaminker J.S."/>
            <person name="Millburn G.H."/>
            <person name="Prochnik S.E."/>
            <person name="Smith C.D."/>
            <person name="Tupy J.L."/>
            <person name="Whitfied E.J."/>
            <person name="Bayraktaroglu L."/>
            <person name="Berman B.P."/>
            <person name="Bettencourt B.R."/>
            <person name="Celniker S.E."/>
            <person name="de Grey A.D."/>
            <person name="Drysdale R.A."/>
            <person name="Harris N.L."/>
            <person name="Richter J."/>
            <person name="Russo S."/>
            <person name="Schroeder A.J."/>
            <person name="Shu S.Q."/>
            <person name="Stapleton M."/>
            <person name="Yamada C."/>
            <person name="Ashburner M."/>
            <person name="Gelbart W.M."/>
            <person name="Rubin G.M."/>
            <person name="Lewis S.E."/>
        </authorList>
    </citation>
    <scope>GENOME REANNOTATION</scope>
    <source>
        <strain evidence="4">Berkeley</strain>
    </source>
</reference>
<dbReference type="KEGG" id="dme:Dmel_CG31043"/>
<reference evidence="2 4" key="5">
    <citation type="journal article" date="2002" name="Genome Biol.">
        <title>Heterochromatic sequences in a Drosophila whole-genome shotgun assembly.</title>
        <authorList>
            <person name="Hoskins R.A."/>
            <person name="Smith C.D."/>
            <person name="Carlson J.W."/>
            <person name="Carvalho A.B."/>
            <person name="Halpern A."/>
            <person name="Kaminker J.S."/>
            <person name="Kennedy C."/>
            <person name="Mungall C.J."/>
            <person name="Sullivan B.A."/>
            <person name="Sutton G.G."/>
            <person name="Yasuhara J.C."/>
            <person name="Wakimoto B.T."/>
            <person name="Myers E.W."/>
            <person name="Celniker S.E."/>
            <person name="Rubin G.M."/>
            <person name="Karpen G.H."/>
        </authorList>
    </citation>
    <scope>NUCLEOTIDE SEQUENCE [LARGE SCALE GENOMIC DNA]</scope>
    <source>
        <strain evidence="4">Berkeley</strain>
    </source>
</reference>
<feature type="compositionally biased region" description="Polar residues" evidence="1">
    <location>
        <begin position="480"/>
        <end position="497"/>
    </location>
</feature>
<evidence type="ECO:0000313" key="3">
    <source>
        <dbReference type="FlyBase" id="FBgn0026239"/>
    </source>
</evidence>
<evidence type="ECO:0000256" key="1">
    <source>
        <dbReference type="SAM" id="MobiDB-lite"/>
    </source>
</evidence>
<protein>
    <submittedName>
        <fullName evidence="2">GUK-holder, isoform C</fullName>
    </submittedName>
</protein>
<feature type="region of interest" description="Disordered" evidence="1">
    <location>
        <begin position="956"/>
        <end position="982"/>
    </location>
</feature>
<dbReference type="HOGENOM" id="CLU_292098_0_0_1"/>
<feature type="region of interest" description="Disordered" evidence="1">
    <location>
        <begin position="719"/>
        <end position="738"/>
    </location>
</feature>
<dbReference type="OrthoDB" id="8965057at2759"/>
<dbReference type="IntAct" id="Q4AB30">
    <property type="interactions" value="2"/>
</dbReference>
<feature type="compositionally biased region" description="Low complexity" evidence="1">
    <location>
        <begin position="655"/>
        <end position="679"/>
    </location>
</feature>
<dbReference type="MINT" id="Q4AB30"/>
<feature type="region of interest" description="Disordered" evidence="1">
    <location>
        <begin position="652"/>
        <end position="683"/>
    </location>
</feature>
<dbReference type="FlyBase" id="FBgn0026239">
    <property type="gene designation" value="gukh"/>
</dbReference>
<reference evidence="2 4" key="6">
    <citation type="journal article" date="2005" name="PLoS Comput. Biol.">
        <title>Combined evidence annotation of transposable elements in genome sequences.</title>
        <authorList>
            <person name="Quesneville H."/>
            <person name="Bergman C.M."/>
            <person name="Andrieu O."/>
            <person name="Autard D."/>
            <person name="Nouaud D."/>
            <person name="Ashburner M."/>
            <person name="Anxolabehere D."/>
        </authorList>
    </citation>
    <scope>NUCLEOTIDE SEQUENCE [LARGE SCALE GENOMIC DNA]</scope>
    <source>
        <strain evidence="4">Berkeley</strain>
    </source>
</reference>
<dbReference type="RefSeq" id="NP_001027192.1">
    <property type="nucleotide sequence ID" value="NM_001032021.2"/>
</dbReference>
<reference evidence="2 4" key="1">
    <citation type="journal article" date="2000" name="Science">
        <title>The genome sequence of Drosophila melanogaster.</title>
        <authorList>
            <person name="Adams M.D."/>
            <person name="Celniker S.E."/>
            <person name="Holt R.A."/>
            <person name="Evans C.A."/>
            <person name="Gocayne J.D."/>
            <person name="Amanatides P.G."/>
            <person name="Scherer S.E."/>
            <person name="Li P.W."/>
            <person name="Hoskins R.A."/>
            <person name="Galle R.F."/>
            <person name="George R.A."/>
            <person name="Lewis S.E."/>
            <person name="Richards S."/>
            <person name="Ashburner M."/>
            <person name="Henderson S.N."/>
            <person name="Sutton G.G."/>
            <person name="Wortman J.R."/>
            <person name="Yandell M.D."/>
            <person name="Zhang Q."/>
            <person name="Chen L.X."/>
            <person name="Brandon R.C."/>
            <person name="Rogers Y.H."/>
            <person name="Blazej R.G."/>
            <person name="Champe M."/>
            <person name="Pfeiffer B.D."/>
            <person name="Wan K.H."/>
            <person name="Doyle C."/>
            <person name="Baxter E.G."/>
            <person name="Helt G."/>
            <person name="Nelson C.R."/>
            <person name="Gabor G.L."/>
            <person name="Abril J.F."/>
            <person name="Agbayani A."/>
            <person name="An H.J."/>
            <person name="Andrews-Pfannkoch C."/>
            <person name="Baldwin D."/>
            <person name="Ballew R.M."/>
            <person name="Basu A."/>
            <person name="Baxendale J."/>
            <person name="Bayraktaroglu L."/>
            <person name="Beasley E.M."/>
            <person name="Beeson K.Y."/>
            <person name="Benos P.V."/>
            <person name="Berman B.P."/>
            <person name="Bhandari D."/>
            <person name="Bolshakov S."/>
            <person name="Borkova D."/>
            <person name="Botchan M.R."/>
            <person name="Bouck J."/>
            <person name="Brokstein P."/>
            <person name="Brottier P."/>
            <person name="Burtis K.C."/>
            <person name="Busam D.A."/>
            <person name="Butler H."/>
            <person name="Cadieu E."/>
            <person name="Center A."/>
            <person name="Chandra I."/>
            <person name="Cherry J.M."/>
            <person name="Cawley S."/>
            <person name="Dahlke C."/>
            <person name="Davenport L.B."/>
            <person name="Davies P."/>
            <person name="de Pablos B."/>
            <person name="Delcher A."/>
            <person name="Deng Z."/>
            <person name="Mays A.D."/>
            <person name="Dew I."/>
            <person name="Dietz S.M."/>
            <person name="Dodson K."/>
            <person name="Doup L.E."/>
            <person name="Downes M."/>
            <person name="Dugan-Rocha S."/>
            <person name="Dunkov B.C."/>
            <person name="Dunn P."/>
            <person name="Durbin K.J."/>
            <person name="Evangelista C.C."/>
            <person name="Ferraz C."/>
            <person name="Ferriera S."/>
            <person name="Fleischmann W."/>
            <person name="Fosler C."/>
            <person name="Gabrielian A.E."/>
            <person name="Garg N.S."/>
            <person name="Gelbart W.M."/>
            <person name="Glasser K."/>
            <person name="Glodek A."/>
            <person name="Gong F."/>
            <person name="Gorrell J.H."/>
            <person name="Gu Z."/>
            <person name="Guan P."/>
            <person name="Harris M."/>
            <person name="Harris N.L."/>
            <person name="Harvey D."/>
            <person name="Heiman T.J."/>
            <person name="Hernandez J.R."/>
            <person name="Houck J."/>
            <person name="Hostin D."/>
            <person name="Houston K.A."/>
            <person name="Howland T.J."/>
            <person name="Wei M.H."/>
            <person name="Ibegwam C."/>
            <person name="Jalali M."/>
            <person name="Kalush F."/>
            <person name="Karpen G.H."/>
            <person name="Ke Z."/>
            <person name="Kennison J.A."/>
            <person name="Ketchum K.A."/>
            <person name="Kimmel B.E."/>
            <person name="Kodira C.D."/>
            <person name="Kraft C."/>
            <person name="Kravitz S."/>
            <person name="Kulp D."/>
            <person name="Lai Z."/>
            <person name="Lasko P."/>
            <person name="Lei Y."/>
            <person name="Levitsky A.A."/>
            <person name="Li J."/>
            <person name="Li Z."/>
            <person name="Liang Y."/>
            <person name="Lin X."/>
            <person name="Liu X."/>
            <person name="Mattei B."/>
            <person name="McIntosh T.C."/>
            <person name="McLeod M.P."/>
            <person name="McPherson D."/>
            <person name="Merkulov G."/>
            <person name="Milshina N.V."/>
            <person name="Mobarry C."/>
            <person name="Morris J."/>
            <person name="Moshrefi A."/>
            <person name="Mount S.M."/>
            <person name="Moy M."/>
            <person name="Murphy B."/>
            <person name="Murphy L."/>
            <person name="Muzny D.M."/>
            <person name="Nelson D.L."/>
            <person name="Nelson D.R."/>
            <person name="Nelson K.A."/>
            <person name="Nixon K."/>
            <person name="Nusskern D.R."/>
            <person name="Pacleb J.M."/>
            <person name="Palazzolo M."/>
            <person name="Pittman G.S."/>
            <person name="Pan S."/>
            <person name="Pollard J."/>
            <person name="Puri V."/>
            <person name="Reese M.G."/>
            <person name="Reinert K."/>
            <person name="Remington K."/>
            <person name="Saunders R.D."/>
            <person name="Scheeler F."/>
            <person name="Shen H."/>
            <person name="Shue B.C."/>
            <person name="Siden-Kiamos I."/>
            <person name="Simpson M."/>
            <person name="Skupski M.P."/>
            <person name="Smith T."/>
            <person name="Spier E."/>
            <person name="Spradling A.C."/>
            <person name="Stapleton M."/>
            <person name="Strong R."/>
            <person name="Sun E."/>
            <person name="Svirskas R."/>
            <person name="Tector C."/>
            <person name="Turner R."/>
            <person name="Venter E."/>
            <person name="Wang A.H."/>
            <person name="Wang X."/>
            <person name="Wang Z.Y."/>
            <person name="Wassarman D.A."/>
            <person name="Weinstock G.M."/>
            <person name="Weissenbach J."/>
            <person name="Williams S.M."/>
            <person name="WoodageT"/>
            <person name="Worley K.C."/>
            <person name="Wu D."/>
            <person name="Yang S."/>
            <person name="Yao Q.A."/>
            <person name="Ye J."/>
            <person name="Yeh R.F."/>
            <person name="Zaveri J.S."/>
            <person name="Zhan M."/>
            <person name="Zhang G."/>
            <person name="Zhao Q."/>
            <person name="Zheng L."/>
            <person name="Zheng X.H."/>
            <person name="Zhong F.N."/>
            <person name="Zhong W."/>
            <person name="Zhou X."/>
            <person name="Zhu S."/>
            <person name="Zhu X."/>
            <person name="Smith H.O."/>
            <person name="Gibbs R.A."/>
            <person name="Myers E.W."/>
            <person name="Rubin G.M."/>
            <person name="Venter J.C."/>
        </authorList>
    </citation>
    <scope>NUCLEOTIDE SEQUENCE [LARGE SCALE GENOMIC DNA]</scope>
    <source>
        <strain evidence="4">Berkeley</strain>
    </source>
</reference>
<dbReference type="AlphaFoldDB" id="Q4AB30"/>
<reference evidence="2 4" key="4">
    <citation type="journal article" date="2002" name="Genome Biol.">
        <title>The transposable elements of the Drosophila melanogaster euchromatin: a genomics perspective.</title>
        <authorList>
            <person name="Kaminker J.S."/>
            <person name="Bergman C.M."/>
            <person name="Kronmiller B."/>
            <person name="Carlson J."/>
            <person name="Svirskas R."/>
            <person name="Patel S."/>
            <person name="Frise E."/>
            <person name="Wheeler D.A."/>
            <person name="Lewis S.E."/>
            <person name="Rubin G.M."/>
            <person name="Ashburner M."/>
            <person name="Celniker S.E."/>
        </authorList>
    </citation>
    <scope>NUCLEOTIDE SEQUENCE [LARGE SCALE GENOMIC DNA]</scope>
    <source>
        <strain evidence="4">Berkeley</strain>
    </source>
</reference>
<feature type="compositionally biased region" description="Polar residues" evidence="1">
    <location>
        <begin position="122"/>
        <end position="133"/>
    </location>
</feature>
<dbReference type="UCSC" id="CG31043-RC">
    <property type="organism name" value="d. melanogaster"/>
</dbReference>
<dbReference type="PANTHER" id="PTHR23039:SF9">
    <property type="entry name" value="LOW QUALITY PROTEIN: NHS-LIKE PROTEIN 1"/>
    <property type="match status" value="1"/>
</dbReference>
<feature type="region of interest" description="Disordered" evidence="1">
    <location>
        <begin position="869"/>
        <end position="890"/>
    </location>
</feature>
<dbReference type="EMBL" id="AE014297">
    <property type="protein sequence ID" value="AAZ52530.1"/>
    <property type="molecule type" value="Genomic_DNA"/>
</dbReference>
<reference evidence="2 4" key="11">
    <citation type="journal article" date="2015" name="Genome Res.">
        <title>The Release 6 reference sequence of the Drosophila melanogaster genome.</title>
        <authorList>
            <person name="Hoskins R.A."/>
            <person name="Carlson J.W."/>
            <person name="Wan K.H."/>
            <person name="Park S."/>
            <person name="Mendez I."/>
            <person name="Galle S.E."/>
            <person name="Booth B.W."/>
            <person name="Pfeiffer B.D."/>
            <person name="George R.A."/>
            <person name="Svirskas R."/>
            <person name="Krzywinski M."/>
            <person name="Schein J."/>
            <person name="Accardo M.C."/>
            <person name="Damia E."/>
            <person name="Messina G."/>
            <person name="Mendez-Lago M."/>
            <person name="de Pablos B."/>
            <person name="Demakova O.V."/>
            <person name="Andreyeva E.N."/>
            <person name="Boldyreva L.V."/>
            <person name="Marra M."/>
            <person name="Carvalho A.B."/>
            <person name="Dimitri P."/>
            <person name="Villasante A."/>
            <person name="Zhimulev I.F."/>
            <person name="Rubin G.M."/>
            <person name="Karpen G.H."/>
            <person name="Celniker S.E."/>
        </authorList>
    </citation>
    <scope>NUCLEOTIDE SEQUENCE [LARGE SCALE GENOMIC DNA]</scope>
    <source>
        <strain evidence="4">Berkeley</strain>
    </source>
</reference>
<dbReference type="DNASU" id="53563"/>
<dbReference type="Gene3D" id="1.20.5.340">
    <property type="match status" value="1"/>
</dbReference>
<reference evidence="2 4" key="7">
    <citation type="journal article" date="2007" name="Science">
        <title>The Release 5.1 annotation of Drosophila melanogaster heterochromatin.</title>
        <authorList>
            <person name="Smith C.D."/>
            <person name="Shu S."/>
            <person name="Mungall C.J."/>
            <person name="Karpen G.H."/>
        </authorList>
    </citation>
    <scope>NUCLEOTIDE SEQUENCE [LARGE SCALE GENOMIC DNA]</scope>
    <source>
        <strain evidence="4">Berkeley</strain>
    </source>
</reference>
<dbReference type="PANTHER" id="PTHR23039">
    <property type="entry name" value="NANCE-HORAN SYNDROME PROTEIN"/>
    <property type="match status" value="1"/>
</dbReference>
<organism evidence="2 4">
    <name type="scientific">Drosophila melanogaster</name>
    <name type="common">Fruit fly</name>
    <dbReference type="NCBI Taxonomy" id="7227"/>
    <lineage>
        <taxon>Eukaryota</taxon>
        <taxon>Metazoa</taxon>
        <taxon>Ecdysozoa</taxon>
        <taxon>Arthropoda</taxon>
        <taxon>Hexapoda</taxon>
        <taxon>Insecta</taxon>
        <taxon>Pterygota</taxon>
        <taxon>Neoptera</taxon>
        <taxon>Endopterygota</taxon>
        <taxon>Diptera</taxon>
        <taxon>Brachycera</taxon>
        <taxon>Muscomorpha</taxon>
        <taxon>Ephydroidea</taxon>
        <taxon>Drosophilidae</taxon>
        <taxon>Drosophila</taxon>
        <taxon>Sophophora</taxon>
    </lineage>
</organism>
<keyword evidence="4" id="KW-1185">Reference proteome</keyword>
<gene>
    <name evidence="2 3" type="primary">gukh</name>
    <name evidence="2" type="synonym">anon-WO0118547.205</name>
    <name evidence="2" type="synonym">CG14287</name>
    <name evidence="2" type="synonym">CG14288</name>
    <name evidence="2" type="synonym">CG5456</name>
    <name evidence="2" type="synonym">CG6003</name>
    <name evidence="2" type="synonym">Dmel\CG31043</name>
    <name evidence="2" type="synonym">GUKH</name>
    <name evidence="2" type="synonym">GUKh</name>
    <name evidence="2" type="synonym">GukH</name>
    <name evidence="2" type="synonym">Gukh</name>
    <name evidence="2 3" type="ORF">CG31043</name>
    <name evidence="2" type="ORF">Dmel_CG31043</name>
</gene>
<dbReference type="Proteomes" id="UP000000803">
    <property type="component" value="Chromosome 3R"/>
</dbReference>
<dbReference type="BioGRID-ORCS" id="53563">
    <property type="hits" value="0 hits in 1 CRISPR screen"/>
</dbReference>
<dbReference type="SMR" id="Q4AB30"/>
<reference evidence="2 4" key="2">
    <citation type="journal article" date="2002" name="Genome Biol.">
        <title>Finishing a whole-genome shotgun: release 3 of the Drosophila melanogaster euchromatic genome sequence.</title>
        <authorList>
            <person name="Celniker S.E."/>
            <person name="Wheeler D.A."/>
            <person name="Kronmiller B."/>
            <person name="Carlson J.W."/>
            <person name="Halpern A."/>
            <person name="Patel S."/>
            <person name="Adams M."/>
            <person name="Champe M."/>
            <person name="Dugan S.P."/>
            <person name="Frise E."/>
            <person name="Hodgson A."/>
            <person name="George R.A."/>
            <person name="Hoskins R.A."/>
            <person name="Laverty T."/>
            <person name="Muzny D.M."/>
            <person name="Nelson C.R."/>
            <person name="Pacleb J.M."/>
            <person name="Park S."/>
            <person name="Pfeiffer B.D."/>
            <person name="Richards S."/>
            <person name="Sodergren E.J."/>
            <person name="Svirskas R."/>
            <person name="Tabor P.E."/>
            <person name="Wan K."/>
            <person name="Stapleton M."/>
            <person name="Sutton G.G."/>
            <person name="Venter C."/>
            <person name="Weinstock G."/>
            <person name="Scherer S.E."/>
            <person name="Myers E.W."/>
            <person name="Gibbs R.A."/>
            <person name="Rubin G.M."/>
        </authorList>
    </citation>
    <scope>NUCLEOTIDE SEQUENCE [LARGE SCALE GENOMIC DNA]</scope>
    <source>
        <strain evidence="4">Berkeley</strain>
    </source>
</reference>
<comment type="interaction">
    <interactant intactId="EBI-8282973">
        <id>Q4AB30</id>
    </interactant>
    <interactant intactId="EBI-389374">
        <id>P31007</id>
        <label>dlg1</label>
    </interactant>
    <organismsDiffer>false</organismsDiffer>
    <experiments>4</experiments>
</comment>
<feature type="region of interest" description="Disordered" evidence="1">
    <location>
        <begin position="770"/>
        <end position="819"/>
    </location>
</feature>
<dbReference type="AGR" id="FB:FBgn0026239"/>
<dbReference type="VEuPathDB" id="VectorBase:FBgn0026239"/>
<sequence length="1044" mass="111417">MPFVQRVVQPVNVAQATAASLGHASGRFHCTPGKCRNNNCINKQSPDVEVPNGHGSPTSLTRVLVHQAPEDQPVPPAPAPMKKLKHHVEFLSTSPTRHQSQSLPNSRHPSQQRPALGRIASAPQSPTAGSSKVVSGHEFDSISNITLSNALRQLASLVLIASDIFDDLQRDLQAVGERAGRVQRKIAAVERRVCAYDPKTVTVPESDLLTFAQRKHHFETDKSFQQELFTGETRPLSVRQLYTEAGKELPVATGATATALASLAHSQSLIPSRSISFNGEVLSSDHEVLQLNGSTDTEDHLLCVSDFGNANRKLRTRIDAEIEIRLPAAIEDLRKWTSSEALGDVTVTPDCMHHVDTSVSTSLAIGENGILTPALSPSVLSADAVDALYAQNLSQAADSSRHNHHTQALIPNDINKDVPLNHRLPSPEEQTKQIALKYPAEVISVNTSGKHFQRMCAARKSTSGGYAGGATAGSSSSTSPENAGQTEGNNLDDNVQTVSRRSRSRKVRGKRRNTIAGIDQKEIQDAANGLKRRKGAHTTFAPGPYVKETESALHSAESAAAAIASSQDPSAASGAISSTKSAKLLLLTSGGLISGNRKVANVRPIVAKSPLSRNVSEMATYQATSYQDQKQLLANRTNPFYETIAAPVANLMMPSPSGKSNSSTGSTATSSSSSASGQSGEEGYQRFSNIYEQVQPAPSTQPQEDATATPFQRSAPIYWTLQNRRSQPRPQPAGNVTCRDDLYATPIRRADRLPRPVAAAAATAAEGNRSNISPIVPRNRSGAFLTSTPTRSGEGERDSENTQLPPMKQPSRNWTDDAPERLNTCADRIGQSKTTLMDFKKLLLAKSAKASPVQRKVSAVELLKKPAQATATPPVVKPSGPGQKVASAGSKPTINTSLKLLDLSGSPKTFANRRMLRQGQFGSPSKTFAPKMRGPVNMVAAAAAPPRTDIMSTTIPEANSEEDHSNTSGGSRASSEAGETVPSSFDLKRNFFLQTEENNFMRGELKPSFARSNGAAGGGSTEGVNKYVAAPVANPPLPSFETAL</sequence>
<feature type="region of interest" description="Disordered" evidence="1">
    <location>
        <begin position="93"/>
        <end position="133"/>
    </location>
</feature>
<reference evidence="2 4" key="8">
    <citation type="journal article" date="2007" name="Science">
        <title>Sequence finishing and mapping of Drosophila melanogaster heterochromatin.</title>
        <authorList>
            <person name="Hoskins R.A."/>
            <person name="Carlson J.W."/>
            <person name="Kennedy C."/>
            <person name="Acevedo D."/>
            <person name="Evans-Holm M."/>
            <person name="Frise E."/>
            <person name="Wan K.H."/>
            <person name="Park S."/>
            <person name="Mendez-Lago M."/>
            <person name="Rossi F."/>
            <person name="Villasante A."/>
            <person name="Dimitri P."/>
            <person name="Karpen G.H."/>
            <person name="Celniker S.E."/>
        </authorList>
    </citation>
    <scope>NUCLEOTIDE SEQUENCE [LARGE SCALE GENOMIC DNA]</scope>
    <source>
        <strain evidence="4">Berkeley</strain>
    </source>
</reference>
<proteinExistence type="evidence at protein level"/>
<evidence type="ECO:0000313" key="2">
    <source>
        <dbReference type="EMBL" id="AAZ52530.1"/>
    </source>
</evidence>
<reference evidence="2 4" key="10">
    <citation type="journal article" date="2015" name="G3 (Bethesda)">
        <title>Gene Model Annotations for Drosophila melanogaster: The Rule-Benders.</title>
        <authorList>
            <consortium name="FlyBase Consortium"/>
            <person name="Crosby M.A."/>
            <person name="Gramates L.S."/>
            <person name="Dos Santos G."/>
            <person name="Matthews B.B."/>
            <person name="St Pierre S.E."/>
            <person name="Zhou P."/>
            <person name="Schroeder A.J."/>
            <person name="Falls K."/>
            <person name="Emmert D.B."/>
            <person name="Russo S.M."/>
            <person name="Gelbart W.M."/>
            <person name="null"/>
        </authorList>
    </citation>
    <scope>NUCLEOTIDE SEQUENCE [LARGE SCALE GENOMIC DNA]</scope>
    <source>
        <strain evidence="4">Berkeley</strain>
    </source>
</reference>
<feature type="region of interest" description="Disordered" evidence="1">
    <location>
        <begin position="461"/>
        <end position="511"/>
    </location>
</feature>
<name>Q4AB30_DROME</name>
<feature type="compositionally biased region" description="Basic residues" evidence="1">
    <location>
        <begin position="500"/>
        <end position="511"/>
    </location>
</feature>
<dbReference type="GeneID" id="53563"/>
<dbReference type="ExpressionAtlas" id="Q4AB30">
    <property type="expression patterns" value="baseline and differential"/>
</dbReference>
<evidence type="ECO:0000313" key="4">
    <source>
        <dbReference type="Proteomes" id="UP000000803"/>
    </source>
</evidence>
<feature type="compositionally biased region" description="Low complexity" evidence="1">
    <location>
        <begin position="968"/>
        <end position="979"/>
    </location>
</feature>